<dbReference type="SUPFAM" id="SSF56925">
    <property type="entry name" value="OMPA-like"/>
    <property type="match status" value="1"/>
</dbReference>
<dbReference type="InterPro" id="IPR011250">
    <property type="entry name" value="OMP/PagP_B-barrel"/>
</dbReference>
<gene>
    <name evidence="4" type="ORF">MYMAC_002213</name>
</gene>
<dbReference type="KEGG" id="mmas:MYMAC_002213"/>
<sequence>MNSSFRSRVRSLLLPSTLLLAVPAVAQADSSGAGFTLGLRGGYGVPVGDAFENAPLNDRFEGAIAPQIDVGYFLNRNVSLGIYGQVGFAQVNPDLCPVTIDCEGRVLRFGVDVNYHVTTTGALSPWLGLGVGYEIAEFEASSGDIRGSSSMRGMELVHLQGGLDFRLSSQVWLGPYAVATVGQYSRASARLGWSEVSEDIEDKALHFWLQPGLRLQVRL</sequence>
<evidence type="ECO:0000313" key="5">
    <source>
        <dbReference type="Proteomes" id="UP000217343"/>
    </source>
</evidence>
<feature type="chain" id="PRO_5012806592" description="Outer membrane protein beta-barrel domain-containing protein" evidence="2">
    <location>
        <begin position="29"/>
        <end position="219"/>
    </location>
</feature>
<evidence type="ECO:0000256" key="2">
    <source>
        <dbReference type="SAM" id="SignalP"/>
    </source>
</evidence>
<evidence type="ECO:0000313" key="4">
    <source>
        <dbReference type="EMBL" id="ATB46608.1"/>
    </source>
</evidence>
<dbReference type="EMBL" id="CP022203">
    <property type="protein sequence ID" value="ATB46608.1"/>
    <property type="molecule type" value="Genomic_DNA"/>
</dbReference>
<feature type="signal peptide" evidence="2">
    <location>
        <begin position="1"/>
        <end position="28"/>
    </location>
</feature>
<evidence type="ECO:0000259" key="3">
    <source>
        <dbReference type="Pfam" id="PF13505"/>
    </source>
</evidence>
<proteinExistence type="predicted"/>
<dbReference type="Gene3D" id="2.40.160.20">
    <property type="match status" value="1"/>
</dbReference>
<dbReference type="AlphaFoldDB" id="A0A250JSG7"/>
<organism evidence="4 5">
    <name type="scientific">Corallococcus macrosporus DSM 14697</name>
    <dbReference type="NCBI Taxonomy" id="1189310"/>
    <lineage>
        <taxon>Bacteria</taxon>
        <taxon>Pseudomonadati</taxon>
        <taxon>Myxococcota</taxon>
        <taxon>Myxococcia</taxon>
        <taxon>Myxococcales</taxon>
        <taxon>Cystobacterineae</taxon>
        <taxon>Myxococcaceae</taxon>
        <taxon>Corallococcus</taxon>
    </lineage>
</organism>
<dbReference type="RefSeq" id="WP_420810036.1">
    <property type="nucleotide sequence ID" value="NZ_CP022203.1"/>
</dbReference>
<accession>A0A250JSG7</accession>
<feature type="domain" description="Outer membrane protein beta-barrel" evidence="3">
    <location>
        <begin position="17"/>
        <end position="174"/>
    </location>
</feature>
<dbReference type="InterPro" id="IPR027385">
    <property type="entry name" value="Beta-barrel_OMP"/>
</dbReference>
<reference evidence="4 5" key="1">
    <citation type="submission" date="2017-06" db="EMBL/GenBank/DDBJ databases">
        <title>Sequencing and comparative analysis of myxobacterial genomes.</title>
        <authorList>
            <person name="Rupp O."/>
            <person name="Goesmann A."/>
            <person name="Sogaard-Andersen L."/>
        </authorList>
    </citation>
    <scope>NUCLEOTIDE SEQUENCE [LARGE SCALE GENOMIC DNA]</scope>
    <source>
        <strain evidence="4 5">DSM 14697</strain>
    </source>
</reference>
<dbReference type="Pfam" id="PF13505">
    <property type="entry name" value="OMP_b-brl"/>
    <property type="match status" value="1"/>
</dbReference>
<name>A0A250JSG7_9BACT</name>
<keyword evidence="5" id="KW-1185">Reference proteome</keyword>
<evidence type="ECO:0000256" key="1">
    <source>
        <dbReference type="ARBA" id="ARBA00022729"/>
    </source>
</evidence>
<keyword evidence="1 2" id="KW-0732">Signal</keyword>
<protein>
    <recommendedName>
        <fullName evidence="3">Outer membrane protein beta-barrel domain-containing protein</fullName>
    </recommendedName>
</protein>
<dbReference type="Proteomes" id="UP000217343">
    <property type="component" value="Chromosome"/>
</dbReference>